<dbReference type="InterPro" id="IPR001279">
    <property type="entry name" value="Metallo-B-lactamas"/>
</dbReference>
<dbReference type="PANTHER" id="PTHR13754:SF13">
    <property type="entry name" value="METALLO-BETA-LACTAMASE SUPERFAMILY PROTEIN (AFU_ORTHOLOGUE AFUA_3G07630)"/>
    <property type="match status" value="1"/>
</dbReference>
<reference evidence="2 3" key="1">
    <citation type="submission" date="2024-07" db="EMBL/GenBank/DDBJ databases">
        <title>Characterization of a bacterium isolated from hydrolysated instant sea cucumber by whole-genome sequencing and metabolomics.</title>
        <authorList>
            <person name="Luo X."/>
            <person name="Zhang Z."/>
            <person name="Zheng Z."/>
            <person name="Zhang W."/>
            <person name="Ming T."/>
            <person name="Jiao L."/>
            <person name="Su X."/>
            <person name="Kong F."/>
            <person name="Xu J."/>
        </authorList>
    </citation>
    <scope>NUCLEOTIDE SEQUENCE [LARGE SCALE GENOMIC DNA]</scope>
    <source>
        <strain evidence="2 3">XL-2024</strain>
    </source>
</reference>
<dbReference type="InterPro" id="IPR036866">
    <property type="entry name" value="RibonucZ/Hydroxyglut_hydro"/>
</dbReference>
<proteinExistence type="predicted"/>
<dbReference type="InterPro" id="IPR041712">
    <property type="entry name" value="DHPS-like_MBL-fold"/>
</dbReference>
<dbReference type="Pfam" id="PF00753">
    <property type="entry name" value="Lactamase_B"/>
    <property type="match status" value="1"/>
</dbReference>
<dbReference type="SMART" id="SM00849">
    <property type="entry name" value="Lactamase_B"/>
    <property type="match status" value="1"/>
</dbReference>
<accession>A0ABV3VTQ1</accession>
<dbReference type="PANTHER" id="PTHR13754">
    <property type="entry name" value="METALLO-BETA-LACTAMASE SUPERFAMILY PROTEIN"/>
    <property type="match status" value="1"/>
</dbReference>
<organism evidence="2 3">
    <name type="scientific">Lysinibacillus xylanilyticus</name>
    <dbReference type="NCBI Taxonomy" id="582475"/>
    <lineage>
        <taxon>Bacteria</taxon>
        <taxon>Bacillati</taxon>
        <taxon>Bacillota</taxon>
        <taxon>Bacilli</taxon>
        <taxon>Bacillales</taxon>
        <taxon>Bacillaceae</taxon>
        <taxon>Lysinibacillus</taxon>
    </lineage>
</organism>
<dbReference type="EMBL" id="JBFRHK010000002">
    <property type="protein sequence ID" value="MEX3744287.1"/>
    <property type="molecule type" value="Genomic_DNA"/>
</dbReference>
<dbReference type="CDD" id="cd07713">
    <property type="entry name" value="DHPS-like_MBL-fold"/>
    <property type="match status" value="1"/>
</dbReference>
<dbReference type="SUPFAM" id="SSF56281">
    <property type="entry name" value="Metallo-hydrolase/oxidoreductase"/>
    <property type="match status" value="1"/>
</dbReference>
<dbReference type="Proteomes" id="UP001558534">
    <property type="component" value="Unassembled WGS sequence"/>
</dbReference>
<dbReference type="Gene3D" id="3.60.15.10">
    <property type="entry name" value="Ribonuclease Z/Hydroxyacylglutathione hydrolase-like"/>
    <property type="match status" value="1"/>
</dbReference>
<comment type="caution">
    <text evidence="2">The sequence shown here is derived from an EMBL/GenBank/DDBJ whole genome shotgun (WGS) entry which is preliminary data.</text>
</comment>
<dbReference type="RefSeq" id="WP_368635305.1">
    <property type="nucleotide sequence ID" value="NZ_JBFRHK010000002.1"/>
</dbReference>
<evidence type="ECO:0000313" key="3">
    <source>
        <dbReference type="Proteomes" id="UP001558534"/>
    </source>
</evidence>
<name>A0ABV3VTQ1_9BACI</name>
<sequence length="272" mass="30574">MKITAILENSKLDKKLTAKHGLSLYIETEQMNIIFDLGPNHSYIKNAQALGIDLNKSNAVIISHGHSDHIGGLRYLDEVNKHAPIYLSSNALESHWLKIGPYYHHVGAKDTIENYDNRMKFVDDDIEVSKGIHIIHLEPTNEYTKNLYKGDKKELDDFNHEIVLVIENENGLVLFSGCSHHGIVNITKTITEKFPNKNINAVIGGFHLIDLPIVNTLGKSREEVISIGNTLNEMEIDCIYSCHCTGAKGFDILKTVLKEKLQSFKTGQTIEL</sequence>
<evidence type="ECO:0000313" key="2">
    <source>
        <dbReference type="EMBL" id="MEX3744287.1"/>
    </source>
</evidence>
<protein>
    <submittedName>
        <fullName evidence="2">MBL fold metallo-hydrolase</fullName>
    </submittedName>
</protein>
<evidence type="ECO:0000259" key="1">
    <source>
        <dbReference type="SMART" id="SM00849"/>
    </source>
</evidence>
<gene>
    <name evidence="2" type="ORF">AB1300_03990</name>
</gene>
<dbReference type="InterPro" id="IPR052926">
    <property type="entry name" value="Metallo-beta-lactamase_dom"/>
</dbReference>
<keyword evidence="3" id="KW-1185">Reference proteome</keyword>
<feature type="domain" description="Metallo-beta-lactamase" evidence="1">
    <location>
        <begin position="20"/>
        <end position="217"/>
    </location>
</feature>